<organism evidence="2 3">
    <name type="scientific">Chryseobacterium lactis</name>
    <dbReference type="NCBI Taxonomy" id="1241981"/>
    <lineage>
        <taxon>Bacteria</taxon>
        <taxon>Pseudomonadati</taxon>
        <taxon>Bacteroidota</taxon>
        <taxon>Flavobacteriia</taxon>
        <taxon>Flavobacteriales</taxon>
        <taxon>Weeksellaceae</taxon>
        <taxon>Chryseobacterium group</taxon>
        <taxon>Chryseobacterium</taxon>
    </lineage>
</organism>
<accession>A0A3G6RNP9</accession>
<protein>
    <recommendedName>
        <fullName evidence="5">Oxidoreductase</fullName>
    </recommendedName>
</protein>
<evidence type="ECO:0000313" key="2">
    <source>
        <dbReference type="EMBL" id="PNW12000.1"/>
    </source>
</evidence>
<reference evidence="2 3" key="1">
    <citation type="submission" date="2018-01" db="EMBL/GenBank/DDBJ databases">
        <title>Draft genome sequences of Chryseobacterium lactis NCTC11390, Chryseobacterium oncorhynchi 701B-08, and Chryseobacterium viscerum 687B-08.</title>
        <authorList>
            <person name="Jeong J.-J."/>
            <person name="Lee Y.J."/>
            <person name="Park B."/>
            <person name="Choi I.-G."/>
            <person name="Kim K.D."/>
        </authorList>
    </citation>
    <scope>NUCLEOTIDE SEQUENCE [LARGE SCALE GENOMIC DNA]</scope>
    <source>
        <strain evidence="2 3">NCTC11390</strain>
    </source>
</reference>
<dbReference type="Proteomes" id="UP000236262">
    <property type="component" value="Unassembled WGS sequence"/>
</dbReference>
<dbReference type="EMBL" id="CP033924">
    <property type="protein sequence ID" value="AZA83113.1"/>
    <property type="molecule type" value="Genomic_DNA"/>
</dbReference>
<evidence type="ECO:0000313" key="4">
    <source>
        <dbReference type="Proteomes" id="UP000279972"/>
    </source>
</evidence>
<gene>
    <name evidence="2" type="ORF">C1637_19800</name>
    <name evidence="1" type="ORF">EG342_15015</name>
</gene>
<dbReference type="AlphaFoldDB" id="A0A3G6RNP9"/>
<evidence type="ECO:0008006" key="5">
    <source>
        <dbReference type="Google" id="ProtNLM"/>
    </source>
</evidence>
<dbReference type="OrthoDB" id="7069376at2"/>
<keyword evidence="4" id="KW-1185">Reference proteome</keyword>
<dbReference type="Proteomes" id="UP000279972">
    <property type="component" value="Chromosome"/>
</dbReference>
<dbReference type="EMBL" id="PPEH01000009">
    <property type="protein sequence ID" value="PNW12000.1"/>
    <property type="molecule type" value="Genomic_DNA"/>
</dbReference>
<reference evidence="1 4" key="2">
    <citation type="submission" date="2018-11" db="EMBL/GenBank/DDBJ databases">
        <title>Proposal to divide the Flavobacteriaceae and reorganize its genera based on Amino Acid Identity values calculated from whole genome sequences.</title>
        <authorList>
            <person name="Nicholson A.C."/>
            <person name="Gulvik C.A."/>
            <person name="Whitney A.M."/>
            <person name="Humrighouse B.W."/>
            <person name="Bell M."/>
            <person name="Holmes B."/>
            <person name="Steigerwalt A.G."/>
            <person name="Villarma A."/>
            <person name="Sheth M."/>
            <person name="Batra D."/>
            <person name="Pryor J."/>
            <person name="Bernardet J.-F."/>
            <person name="Hugo C."/>
            <person name="Kampfer P."/>
            <person name="Newman J."/>
            <person name="McQuiston J.R."/>
        </authorList>
    </citation>
    <scope>NUCLEOTIDE SEQUENCE [LARGE SCALE GENOMIC DNA]</scope>
    <source>
        <strain evidence="1 4">KC_1864</strain>
    </source>
</reference>
<name>A0A3G6RNP9_CHRLC</name>
<evidence type="ECO:0000313" key="3">
    <source>
        <dbReference type="Proteomes" id="UP000236262"/>
    </source>
</evidence>
<dbReference type="RefSeq" id="WP_103293388.1">
    <property type="nucleotide sequence ID" value="NZ_CP033924.1"/>
</dbReference>
<evidence type="ECO:0000313" key="1">
    <source>
        <dbReference type="EMBL" id="AZA83113.1"/>
    </source>
</evidence>
<dbReference type="KEGG" id="clac:EG342_15015"/>
<sequence>MKIKTAVALLLFPLAIISCRKEEKKTVESPAKLPADSVRTAKVEDKIDYSNFNIYSIAVISSAQKDARADVFISVSDIYKDPNPIQEDIFKKQKSIPSDQLQYLELDPKHRKKMLDGLHLTENDSLYLYNYQFNKLQKMPLHKLKAVAYLDGYSLDSEEVDPSSYMVGFQVAAQQNNDVSEKYYNAIAYFGNKNPFIEGKMQAIAWKKTGSDISKKYFTDSKLKPGNTFQAQYENLKYYLQDYLEDEVVIERKLVVINDQNEKIFEKTITTAGMDAELSPLNGIDTDGANPTQWTGSLFKGKPPVSFGFIAHYFGCSSITFLDKKEKPIVINCDNRH</sequence>
<dbReference type="PROSITE" id="PS51257">
    <property type="entry name" value="PROKAR_LIPOPROTEIN"/>
    <property type="match status" value="1"/>
</dbReference>
<proteinExistence type="predicted"/>